<keyword evidence="2" id="KW-0378">Hydrolase</keyword>
<accession>A0ABT9BRF1</accession>
<dbReference type="PROSITE" id="PS00893">
    <property type="entry name" value="NUDIX_BOX"/>
    <property type="match status" value="1"/>
</dbReference>
<dbReference type="Proteomes" id="UP001241072">
    <property type="component" value="Unassembled WGS sequence"/>
</dbReference>
<evidence type="ECO:0000259" key="3">
    <source>
        <dbReference type="PROSITE" id="PS51462"/>
    </source>
</evidence>
<dbReference type="InterPro" id="IPR020084">
    <property type="entry name" value="NUDIX_hydrolase_CS"/>
</dbReference>
<name>A0ABT9BRF1_9MICO</name>
<dbReference type="EMBL" id="JAUQUB010000001">
    <property type="protein sequence ID" value="MDO7881935.1"/>
    <property type="molecule type" value="Genomic_DNA"/>
</dbReference>
<gene>
    <name evidence="4" type="ORF">Q5716_06805</name>
</gene>
<dbReference type="PANTHER" id="PTHR43046:SF2">
    <property type="entry name" value="8-OXO-DGTP DIPHOSPHATASE-RELATED"/>
    <property type="match status" value="1"/>
</dbReference>
<evidence type="ECO:0000256" key="1">
    <source>
        <dbReference type="ARBA" id="ARBA00001946"/>
    </source>
</evidence>
<evidence type="ECO:0000313" key="4">
    <source>
        <dbReference type="EMBL" id="MDO7881935.1"/>
    </source>
</evidence>
<feature type="domain" description="Nudix hydrolase" evidence="3">
    <location>
        <begin position="70"/>
        <end position="199"/>
    </location>
</feature>
<proteinExistence type="predicted"/>
<comment type="cofactor">
    <cofactor evidence="1">
        <name>Mg(2+)</name>
        <dbReference type="ChEBI" id="CHEBI:18420"/>
    </cofactor>
</comment>
<reference evidence="4 5" key="1">
    <citation type="submission" date="2023-07" db="EMBL/GenBank/DDBJ databases">
        <title>Protaetiibacter sp. nov WY-16 isolated from soil.</title>
        <authorList>
            <person name="Liu B."/>
            <person name="Wan Y."/>
        </authorList>
    </citation>
    <scope>NUCLEOTIDE SEQUENCE [LARGE SCALE GENOMIC DNA]</scope>
    <source>
        <strain evidence="4 5">WY-16</strain>
    </source>
</reference>
<dbReference type="PANTHER" id="PTHR43046">
    <property type="entry name" value="GDP-MANNOSE MANNOSYL HYDROLASE"/>
    <property type="match status" value="1"/>
</dbReference>
<dbReference type="InterPro" id="IPR000086">
    <property type="entry name" value="NUDIX_hydrolase_dom"/>
</dbReference>
<dbReference type="Gene3D" id="3.90.79.10">
    <property type="entry name" value="Nucleoside Triphosphate Pyrophosphohydrolase"/>
    <property type="match status" value="1"/>
</dbReference>
<keyword evidence="5" id="KW-1185">Reference proteome</keyword>
<organism evidence="4 5">
    <name type="scientific">Antiquaquibacter soli</name>
    <dbReference type="NCBI Taxonomy" id="3064523"/>
    <lineage>
        <taxon>Bacteria</taxon>
        <taxon>Bacillati</taxon>
        <taxon>Actinomycetota</taxon>
        <taxon>Actinomycetes</taxon>
        <taxon>Micrococcales</taxon>
        <taxon>Microbacteriaceae</taxon>
        <taxon>Antiquaquibacter</taxon>
    </lineage>
</organism>
<sequence>MIDLYGTGVLSLEALAAAPASAYATAPPPAPIGSLSQPSAVPVPSAQESAVAPASIAPAPAAPASAARKPTVLRVAAGIITDPEGRTLVVRKRGTTAFMQAGGKIEPGESALEALTRELLEEVGLILDPDTTEYLGSFRAEAANEPDTVIRAEVFALVSDGMLAAAGEIEELRWLEVVDLDGVELAPLTRDTILPLWIERRSALF</sequence>
<comment type="caution">
    <text evidence="4">The sequence shown here is derived from an EMBL/GenBank/DDBJ whole genome shotgun (WGS) entry which is preliminary data.</text>
</comment>
<evidence type="ECO:0000313" key="5">
    <source>
        <dbReference type="Proteomes" id="UP001241072"/>
    </source>
</evidence>
<dbReference type="CDD" id="cd04690">
    <property type="entry name" value="NUDIX_Hydrolase"/>
    <property type="match status" value="1"/>
</dbReference>
<dbReference type="SUPFAM" id="SSF55811">
    <property type="entry name" value="Nudix"/>
    <property type="match status" value="1"/>
</dbReference>
<dbReference type="InterPro" id="IPR015797">
    <property type="entry name" value="NUDIX_hydrolase-like_dom_sf"/>
</dbReference>
<protein>
    <submittedName>
        <fullName evidence="4">NUDIX domain-containing protein</fullName>
    </submittedName>
</protein>
<dbReference type="Pfam" id="PF00293">
    <property type="entry name" value="NUDIX"/>
    <property type="match status" value="1"/>
</dbReference>
<dbReference type="PROSITE" id="PS51462">
    <property type="entry name" value="NUDIX"/>
    <property type="match status" value="1"/>
</dbReference>
<evidence type="ECO:0000256" key="2">
    <source>
        <dbReference type="ARBA" id="ARBA00022801"/>
    </source>
</evidence>